<comment type="catalytic activity">
    <reaction evidence="1 4">
        <text>D-cellobiose = beta-D-glucosyl-(1-&gt;4)-D-mannopyranose</text>
        <dbReference type="Rhea" id="RHEA:23384"/>
        <dbReference type="ChEBI" id="CHEBI:17057"/>
        <dbReference type="ChEBI" id="CHEBI:47931"/>
        <dbReference type="EC" id="5.1.3.11"/>
    </reaction>
</comment>
<name>A0ABY6J205_9BACT</name>
<evidence type="ECO:0000256" key="3">
    <source>
        <dbReference type="ARBA" id="ARBA00023235"/>
    </source>
</evidence>
<dbReference type="EC" id="5.1.3.11" evidence="4"/>
<dbReference type="Proteomes" id="UP001162741">
    <property type="component" value="Chromosome"/>
</dbReference>
<dbReference type="SUPFAM" id="SSF48208">
    <property type="entry name" value="Six-hairpin glycosidases"/>
    <property type="match status" value="1"/>
</dbReference>
<dbReference type="Pfam" id="PF07221">
    <property type="entry name" value="GlcNAc_2-epim"/>
    <property type="match status" value="1"/>
</dbReference>
<dbReference type="InterPro" id="IPR010819">
    <property type="entry name" value="AGE/CE"/>
</dbReference>
<dbReference type="InterPro" id="IPR008928">
    <property type="entry name" value="6-hairpin_glycosidase_sf"/>
</dbReference>
<dbReference type="EMBL" id="CP107006">
    <property type="protein sequence ID" value="UYQ92381.1"/>
    <property type="molecule type" value="Genomic_DNA"/>
</dbReference>
<keyword evidence="3 4" id="KW-0413">Isomerase</keyword>
<accession>A0ABY6J205</accession>
<comment type="similarity">
    <text evidence="4">Belongs to the cellobiose 2-epimerase family.</text>
</comment>
<evidence type="ECO:0000313" key="5">
    <source>
        <dbReference type="EMBL" id="UYQ92381.1"/>
    </source>
</evidence>
<proteinExistence type="inferred from homology"/>
<keyword evidence="6" id="KW-1185">Reference proteome</keyword>
<organism evidence="5 6">
    <name type="scientific">Chitinophaga horti</name>
    <dbReference type="NCBI Taxonomy" id="2920382"/>
    <lineage>
        <taxon>Bacteria</taxon>
        <taxon>Pseudomonadati</taxon>
        <taxon>Bacteroidota</taxon>
        <taxon>Chitinophagia</taxon>
        <taxon>Chitinophagales</taxon>
        <taxon>Chitinophagaceae</taxon>
        <taxon>Chitinophaga</taxon>
    </lineage>
</organism>
<dbReference type="PANTHER" id="PTHR15108">
    <property type="entry name" value="N-ACYLGLUCOSAMINE-2-EPIMERASE"/>
    <property type="match status" value="1"/>
</dbReference>
<evidence type="ECO:0000256" key="2">
    <source>
        <dbReference type="ARBA" id="ARBA00008558"/>
    </source>
</evidence>
<reference evidence="5" key="1">
    <citation type="submission" date="2022-10" db="EMBL/GenBank/DDBJ databases">
        <title>Chitinophaga sp. nov., isolated from soil.</title>
        <authorList>
            <person name="Jeon C.O."/>
        </authorList>
    </citation>
    <scope>NUCLEOTIDE SEQUENCE</scope>
    <source>
        <strain evidence="5">R8</strain>
    </source>
</reference>
<comment type="similarity">
    <text evidence="2">Belongs to the N-acylglucosamine 2-epimerase family.</text>
</comment>
<dbReference type="Gene3D" id="1.50.10.10">
    <property type="match status" value="1"/>
</dbReference>
<evidence type="ECO:0000256" key="1">
    <source>
        <dbReference type="ARBA" id="ARBA00001470"/>
    </source>
</evidence>
<dbReference type="HAMAP" id="MF_00929">
    <property type="entry name" value="Cellobiose_2_epim"/>
    <property type="match status" value="1"/>
</dbReference>
<dbReference type="RefSeq" id="WP_264280651.1">
    <property type="nucleotide sequence ID" value="NZ_CP107006.1"/>
</dbReference>
<comment type="function">
    <text evidence="4">Catalyzes the reversible epimerization of cellobiose to 4-O-beta-D-glucopyranosyl-D-mannose (Glc-Man).</text>
</comment>
<dbReference type="InterPro" id="IPR012341">
    <property type="entry name" value="6hp_glycosidase-like_sf"/>
</dbReference>
<sequence>MVDTSLYKQEMEQELDSILAYWMQYAVDQERGGFFGKVNNDNVPDPAADKGVVLNARILWAFTAAYNLTGTPDYLTIADRAFAYITEHFIDAEFGGAYWTVDAAGNKASGDKRVMGQAACLHAMAEYYKATGLHAALEQAARLFNLVEQHAFDRERLGYTATFNEDWSAMNDGSSKVTEDQLHILEAYTSLYQVLPEPMVKERIEDLLDVFDRHIIDHESGHLETSFDASWQSQASLVVYGYDMNAAWLLEQAATVISEEKWINKAKEWAISLADAAGEGLDDDDGLSYGYHPEQDRQENEKQYWPQAEAMIGFLNAWQVSGRDKYLKASYASWEFTRKHIRDSQQGEWWFGVNEDYSPIAGKDKVDAWKSPYNNTRACIEIIRRLN</sequence>
<evidence type="ECO:0000313" key="6">
    <source>
        <dbReference type="Proteomes" id="UP001162741"/>
    </source>
</evidence>
<dbReference type="InterPro" id="IPR028584">
    <property type="entry name" value="Cellobiose_2_epim"/>
</dbReference>
<protein>
    <recommendedName>
        <fullName evidence="4">Cellobiose 2-epimerase</fullName>
        <shortName evidence="4">CE</shortName>
        <ecNumber evidence="4">5.1.3.11</ecNumber>
    </recommendedName>
</protein>
<evidence type="ECO:0000256" key="4">
    <source>
        <dbReference type="HAMAP-Rule" id="MF_00929"/>
    </source>
</evidence>
<gene>
    <name evidence="5" type="ORF">MKQ68_20055</name>
</gene>